<dbReference type="SUPFAM" id="SSF53756">
    <property type="entry name" value="UDP-Glycosyltransferase/glycogen phosphorylase"/>
    <property type="match status" value="1"/>
</dbReference>
<dbReference type="EMBL" id="CP116968">
    <property type="protein sequence ID" value="WNM62839.1"/>
    <property type="molecule type" value="Genomic_DNA"/>
</dbReference>
<evidence type="ECO:0000313" key="2">
    <source>
        <dbReference type="EMBL" id="WNM62839.1"/>
    </source>
</evidence>
<protein>
    <submittedName>
        <fullName evidence="2">DUF3880 domain-containing protein</fullName>
    </submittedName>
</protein>
<dbReference type="Pfam" id="PF13524">
    <property type="entry name" value="Glyco_trans_1_2"/>
    <property type="match status" value="1"/>
</dbReference>
<reference evidence="2 3" key="1">
    <citation type="submission" date="2023-01" db="EMBL/GenBank/DDBJ databases">
        <title>Cultivation and genomic characterization of new, ubiquitous marine nitrite-oxidizing bacteria from the Nitrospirales.</title>
        <authorList>
            <person name="Mueller A.J."/>
            <person name="Daebeler A."/>
            <person name="Herbold C.W."/>
            <person name="Kirkegaard R.H."/>
            <person name="Daims H."/>
        </authorList>
    </citation>
    <scope>NUCLEOTIDE SEQUENCE [LARGE SCALE GENOMIC DNA]</scope>
    <source>
        <strain evidence="2 3">DK</strain>
    </source>
</reference>
<organism evidence="2 3">
    <name type="scientific">Candidatus Nitrospira neomarina</name>
    <dbReference type="NCBI Taxonomy" id="3020899"/>
    <lineage>
        <taxon>Bacteria</taxon>
        <taxon>Pseudomonadati</taxon>
        <taxon>Nitrospirota</taxon>
        <taxon>Nitrospiria</taxon>
        <taxon>Nitrospirales</taxon>
        <taxon>Nitrospiraceae</taxon>
        <taxon>Nitrospira</taxon>
    </lineage>
</organism>
<dbReference type="KEGG" id="nneo:PQG83_03560"/>
<dbReference type="RefSeq" id="WP_312746830.1">
    <property type="nucleotide sequence ID" value="NZ_CP116968.1"/>
</dbReference>
<name>A0AA96GRN6_9BACT</name>
<evidence type="ECO:0000313" key="3">
    <source>
        <dbReference type="Proteomes" id="UP001302494"/>
    </source>
</evidence>
<gene>
    <name evidence="2" type="ORF">PQG83_03560</name>
</gene>
<accession>A0AA96GRN6</accession>
<dbReference type="AlphaFoldDB" id="A0AA96GRN6"/>
<feature type="domain" description="Spore protein YkvP/CgeB glycosyl transferase-like" evidence="1">
    <location>
        <begin position="370"/>
        <end position="519"/>
    </location>
</feature>
<sequence length="605" mass="68142">MDVLKQNIGILRDQDPILAAQILQVTGGTLSIQPAKSGMPTALVDSRYLHSAYDPVREAERWAEERVKECQAEETIVLLGVGLLYHVQALRQMLPHDQVVMVVVPDLSEFADCVSVRALEGWGEGVIWLTGSIPDMAVQVTQEAKRVRVLSYEPAVTVHREAYEHFRLQLREHLAQQLSGALHIMVVGPIYGGSLPIARYVVNALEGLGHRVSWVDHSPHYAGYQNLETIRDHRLRLTVQQRMSEMLAVISLAHVAEDPPDLVLALSQAPLTMAVLEQMRRKKVLTAMWFVENFRHLTYWQQMVTGYDFWFVMQEAACLDAFRKAGAKHVSYLPLAADPSIHQPRTFTEEERQQFGADVSFLGAGYRNRRHILPSLVGHEWTFKLWGNEWDNPGALASVLQRGGARIDTSTSVKIFNATSVNINLHSYTGDGFDPEGDGVNPRTFELASCGAFQVVDTRTLLPALFDESMMAIINNPDQLLPTVQTYLHEPARRVAMAELSRKRLLEAHTYEHRMKTFLGAVGMASPDRLGAILQGDRHAESLVARSGKTPELIPMLKQFPPTDRVELVDVAKSIRNKGPEARLNREELLILMMDEYRQEKRDFL</sequence>
<proteinExistence type="predicted"/>
<keyword evidence="3" id="KW-1185">Reference proteome</keyword>
<dbReference type="InterPro" id="IPR055259">
    <property type="entry name" value="YkvP/CgeB_Glyco_trans-like"/>
</dbReference>
<dbReference type="Proteomes" id="UP001302494">
    <property type="component" value="Chromosome"/>
</dbReference>
<evidence type="ECO:0000259" key="1">
    <source>
        <dbReference type="Pfam" id="PF13524"/>
    </source>
</evidence>